<feature type="compositionally biased region" description="Acidic residues" evidence="1">
    <location>
        <begin position="85"/>
        <end position="101"/>
    </location>
</feature>
<name>A0A915BHA4_PARUN</name>
<evidence type="ECO:0000256" key="1">
    <source>
        <dbReference type="SAM" id="MobiDB-lite"/>
    </source>
</evidence>
<organism evidence="2 3">
    <name type="scientific">Parascaris univalens</name>
    <name type="common">Nematode worm</name>
    <dbReference type="NCBI Taxonomy" id="6257"/>
    <lineage>
        <taxon>Eukaryota</taxon>
        <taxon>Metazoa</taxon>
        <taxon>Ecdysozoa</taxon>
        <taxon>Nematoda</taxon>
        <taxon>Chromadorea</taxon>
        <taxon>Rhabditida</taxon>
        <taxon>Spirurina</taxon>
        <taxon>Ascaridomorpha</taxon>
        <taxon>Ascaridoidea</taxon>
        <taxon>Ascarididae</taxon>
        <taxon>Parascaris</taxon>
    </lineage>
</organism>
<dbReference type="AlphaFoldDB" id="A0A915BHA4"/>
<dbReference type="Proteomes" id="UP000887569">
    <property type="component" value="Unplaced"/>
</dbReference>
<evidence type="ECO:0000313" key="3">
    <source>
        <dbReference type="WBParaSite" id="PgR040_g056_t01"/>
    </source>
</evidence>
<proteinExistence type="predicted"/>
<protein>
    <submittedName>
        <fullName evidence="3">Uncharacterized protein</fullName>
    </submittedName>
</protein>
<dbReference type="WBParaSite" id="PgR040_g056_t01">
    <property type="protein sequence ID" value="PgR040_g056_t01"/>
    <property type="gene ID" value="PgR040_g056"/>
</dbReference>
<evidence type="ECO:0000313" key="2">
    <source>
        <dbReference type="Proteomes" id="UP000887569"/>
    </source>
</evidence>
<reference evidence="3" key="1">
    <citation type="submission" date="2022-11" db="UniProtKB">
        <authorList>
            <consortium name="WormBaseParasite"/>
        </authorList>
    </citation>
    <scope>IDENTIFICATION</scope>
</reference>
<accession>A0A915BHA4</accession>
<sequence>MPRALTNQLPKWDGLKKLLPQELDFRSICLKLDGELTVIKSKSRNNLVDNEEERDKGLQEAHWERVLALARSLVVEEMVQLQEQLQDEEEGEEEEEGEGKE</sequence>
<feature type="region of interest" description="Disordered" evidence="1">
    <location>
        <begin position="82"/>
        <end position="101"/>
    </location>
</feature>
<keyword evidence="2" id="KW-1185">Reference proteome</keyword>